<name>A0A704P039_SALEN</name>
<organism evidence="1">
    <name type="scientific">Salmonella enteritidis</name>
    <dbReference type="NCBI Taxonomy" id="149539"/>
    <lineage>
        <taxon>Bacteria</taxon>
        <taxon>Pseudomonadati</taxon>
        <taxon>Pseudomonadota</taxon>
        <taxon>Gammaproteobacteria</taxon>
        <taxon>Enterobacterales</taxon>
        <taxon>Enterobacteriaceae</taxon>
        <taxon>Salmonella</taxon>
    </lineage>
</organism>
<accession>A0A704P039</accession>
<proteinExistence type="predicted"/>
<reference evidence="1" key="2">
    <citation type="submission" date="2018-09" db="EMBL/GenBank/DDBJ databases">
        <authorList>
            <consortium name="NCBI Pathogen Detection Project"/>
        </authorList>
    </citation>
    <scope>NUCLEOTIDE SEQUENCE</scope>
    <source>
        <strain evidence="1">SAL-17-0144</strain>
    </source>
</reference>
<feature type="non-terminal residue" evidence="1">
    <location>
        <position position="64"/>
    </location>
</feature>
<sequence length="64" mass="6614">MGIVTGIPDGTDLSGNVTSPANAGGVSGFDSDFFQTTHEVIFNILNKSISGKLSEYSDVAYTLG</sequence>
<comment type="caution">
    <text evidence="1">The sequence shown here is derived from an EMBL/GenBank/DDBJ whole genome shotgun (WGS) entry which is preliminary data.</text>
</comment>
<dbReference type="EMBL" id="DAAMTG010000123">
    <property type="protein sequence ID" value="HAC8143819.1"/>
    <property type="molecule type" value="Genomic_DNA"/>
</dbReference>
<evidence type="ECO:0000313" key="1">
    <source>
        <dbReference type="EMBL" id="HAC8143819.1"/>
    </source>
</evidence>
<protein>
    <submittedName>
        <fullName evidence="1">Pilus assembly protein</fullName>
    </submittedName>
</protein>
<dbReference type="AlphaFoldDB" id="A0A704P039"/>
<gene>
    <name evidence="1" type="ORF">G0G49_23435</name>
</gene>
<reference evidence="1" key="1">
    <citation type="journal article" date="2018" name="Genome Biol.">
        <title>SKESA: strategic k-mer extension for scrupulous assemblies.</title>
        <authorList>
            <person name="Souvorov A."/>
            <person name="Agarwala R."/>
            <person name="Lipman D.J."/>
        </authorList>
    </citation>
    <scope>NUCLEOTIDE SEQUENCE</scope>
    <source>
        <strain evidence="1">SAL-17-0144</strain>
    </source>
</reference>